<reference evidence="8 9" key="1">
    <citation type="submission" date="2021-06" db="EMBL/GenBank/DDBJ databases">
        <authorList>
            <person name="Palmer J.M."/>
        </authorList>
    </citation>
    <scope>NUCLEOTIDE SEQUENCE [LARGE SCALE GENOMIC DNA]</scope>
    <source>
        <strain evidence="8 9">XC_2019</strain>
        <tissue evidence="8">Muscle</tissue>
    </source>
</reference>
<feature type="compositionally biased region" description="Polar residues" evidence="6">
    <location>
        <begin position="575"/>
        <end position="589"/>
    </location>
</feature>
<dbReference type="EC" id="3.2.1.35" evidence="5"/>
<sequence length="622" mass="70274">MTSRAFYLKYVTCGSCKESAGCPEPESRDQLDEPRPVPKSNYAEKVLVLNGDVQDNKHPDAVKPRRIHLVPIHQRPDLLVPCADLVNSEWQRSQAARIHSLQKSSSKFPICLVLLQGPRGTEERLLGHARLSRVVGRSSLFVESVVVSKQERGKGFGRILMEETELYAKSRGFKRLCLTTHDKQRFYAHLGYVLSTPVQSSGAVMALLPMGLLMRLSRTPNEEATPIKQTLTKPEDSGGAIVVGSPPPKNLSTPAVAAAGPVLRNRPFVVVWNMPTANCQKHHHIQLDLQDFGIVENHKQRFQGQEMTIFYRDRLGKYPYLSHNGREVNGGIPQLGDLASHLSLTAMQLYVLLRPSFSGMGVIDWEEWQPLWEDNFGSKMKYRRLSKQLVRQERLDLSEENVTRLARQEFEESAQKFMEETLRLAVRRRPKGFWGFYGFPSCFNKHKGKTGRANRNWIVAHWLGVMFTDLEHTLGESASLGTAGVVLWGEMKFGKSKVCEQLNHNACALQSLYVTMFSSSIHQQQCILLRHYIHNVLGPFIQSLRADTLRCTLQLCHSHGRCARRRPDSGHRLSPASTSDPHNDTDSASSKHFQRHFMCQCYSGWTGPQCQRKTVGSGQNQG</sequence>
<evidence type="ECO:0000259" key="7">
    <source>
        <dbReference type="PROSITE" id="PS51186"/>
    </source>
</evidence>
<dbReference type="PRINTS" id="PR00846">
    <property type="entry name" value="GLHYDRLASE56"/>
</dbReference>
<evidence type="ECO:0000256" key="6">
    <source>
        <dbReference type="SAM" id="MobiDB-lite"/>
    </source>
</evidence>
<proteinExistence type="inferred from homology"/>
<comment type="similarity">
    <text evidence="2 5">Belongs to the glycosyl hydrolase 56 family.</text>
</comment>
<dbReference type="InterPro" id="IPR013785">
    <property type="entry name" value="Aldolase_TIM"/>
</dbReference>
<evidence type="ECO:0000256" key="4">
    <source>
        <dbReference type="ARBA" id="ARBA00023295"/>
    </source>
</evidence>
<keyword evidence="5" id="KW-0378">Hydrolase</keyword>
<dbReference type="Gene3D" id="3.20.20.70">
    <property type="entry name" value="Aldolase class I"/>
    <property type="match status" value="2"/>
</dbReference>
<keyword evidence="9" id="KW-1185">Reference proteome</keyword>
<dbReference type="InterPro" id="IPR018155">
    <property type="entry name" value="Hyaluronidase"/>
</dbReference>
<feature type="domain" description="N-acetyltransferase" evidence="7">
    <location>
        <begin position="67"/>
        <end position="219"/>
    </location>
</feature>
<dbReference type="EMBL" id="JAHRIN010067296">
    <property type="protein sequence ID" value="MEQ2214257.1"/>
    <property type="molecule type" value="Genomic_DNA"/>
</dbReference>
<evidence type="ECO:0000256" key="5">
    <source>
        <dbReference type="RuleBase" id="RU610713"/>
    </source>
</evidence>
<keyword evidence="4 5" id="KW-0326">Glycosidase</keyword>
<dbReference type="InterPro" id="IPR017853">
    <property type="entry name" value="GH"/>
</dbReference>
<dbReference type="SUPFAM" id="SSF55729">
    <property type="entry name" value="Acyl-CoA N-acyltransferases (Nat)"/>
    <property type="match status" value="1"/>
</dbReference>
<dbReference type="CDD" id="cd04301">
    <property type="entry name" value="NAT_SF"/>
    <property type="match status" value="1"/>
</dbReference>
<dbReference type="Proteomes" id="UP001434883">
    <property type="component" value="Unassembled WGS sequence"/>
</dbReference>
<keyword evidence="3" id="KW-1015">Disulfide bond</keyword>
<evidence type="ECO:0000313" key="8">
    <source>
        <dbReference type="EMBL" id="MEQ2214257.1"/>
    </source>
</evidence>
<evidence type="ECO:0000256" key="2">
    <source>
        <dbReference type="ARBA" id="ARBA00008871"/>
    </source>
</evidence>
<dbReference type="InterPro" id="IPR016181">
    <property type="entry name" value="Acyl_CoA_acyltransferase"/>
</dbReference>
<gene>
    <name evidence="8" type="ORF">XENOCAPTIV_028449</name>
</gene>
<dbReference type="PANTHER" id="PTHR11769:SF19">
    <property type="entry name" value="HYALURONIDASE-3"/>
    <property type="match status" value="1"/>
</dbReference>
<name>A0ABV0S2Y1_9TELE</name>
<dbReference type="PROSITE" id="PS51186">
    <property type="entry name" value="GNAT"/>
    <property type="match status" value="1"/>
</dbReference>
<accession>A0ABV0S2Y1</accession>
<evidence type="ECO:0000256" key="1">
    <source>
        <dbReference type="ARBA" id="ARBA00000251"/>
    </source>
</evidence>
<dbReference type="SUPFAM" id="SSF51445">
    <property type="entry name" value="(Trans)glycosidases"/>
    <property type="match status" value="1"/>
</dbReference>
<comment type="caution">
    <text evidence="8">The sequence shown here is derived from an EMBL/GenBank/DDBJ whole genome shotgun (WGS) entry which is preliminary data.</text>
</comment>
<evidence type="ECO:0000256" key="3">
    <source>
        <dbReference type="ARBA" id="ARBA00023157"/>
    </source>
</evidence>
<comment type="catalytic activity">
    <reaction evidence="1 5">
        <text>Random hydrolysis of (1-&gt;4)-linkages between N-acetyl-beta-D-glucosamine and D-glucuronate residues in hyaluronate.</text>
        <dbReference type="EC" id="3.2.1.35"/>
    </reaction>
</comment>
<dbReference type="Pfam" id="PF00583">
    <property type="entry name" value="Acetyltransf_1"/>
    <property type="match status" value="1"/>
</dbReference>
<organism evidence="8 9">
    <name type="scientific">Xenoophorus captivus</name>
    <dbReference type="NCBI Taxonomy" id="1517983"/>
    <lineage>
        <taxon>Eukaryota</taxon>
        <taxon>Metazoa</taxon>
        <taxon>Chordata</taxon>
        <taxon>Craniata</taxon>
        <taxon>Vertebrata</taxon>
        <taxon>Euteleostomi</taxon>
        <taxon>Actinopterygii</taxon>
        <taxon>Neopterygii</taxon>
        <taxon>Teleostei</taxon>
        <taxon>Neoteleostei</taxon>
        <taxon>Acanthomorphata</taxon>
        <taxon>Ovalentaria</taxon>
        <taxon>Atherinomorphae</taxon>
        <taxon>Cyprinodontiformes</taxon>
        <taxon>Goodeidae</taxon>
        <taxon>Xenoophorus</taxon>
    </lineage>
</organism>
<dbReference type="Gene3D" id="3.40.630.30">
    <property type="match status" value="1"/>
</dbReference>
<dbReference type="Pfam" id="PF01630">
    <property type="entry name" value="Glyco_hydro_56"/>
    <property type="match status" value="2"/>
</dbReference>
<dbReference type="InterPro" id="IPR000182">
    <property type="entry name" value="GNAT_dom"/>
</dbReference>
<evidence type="ECO:0000313" key="9">
    <source>
        <dbReference type="Proteomes" id="UP001434883"/>
    </source>
</evidence>
<protein>
    <recommendedName>
        <fullName evidence="5">Hyaluronidase</fullName>
        <ecNumber evidence="5">3.2.1.35</ecNumber>
    </recommendedName>
</protein>
<feature type="region of interest" description="Disordered" evidence="6">
    <location>
        <begin position="562"/>
        <end position="589"/>
    </location>
</feature>
<dbReference type="PANTHER" id="PTHR11769">
    <property type="entry name" value="HYALURONIDASE"/>
    <property type="match status" value="1"/>
</dbReference>